<dbReference type="Proteomes" id="UP000271031">
    <property type="component" value="Unassembled WGS sequence"/>
</dbReference>
<dbReference type="RefSeq" id="WP_122919151.1">
    <property type="nucleotide sequence ID" value="NZ_RHHQ01000012.1"/>
</dbReference>
<dbReference type="Pfam" id="PF00462">
    <property type="entry name" value="Glutaredoxin"/>
    <property type="match status" value="1"/>
</dbReference>
<dbReference type="InterPro" id="IPR051548">
    <property type="entry name" value="Grx-like_ET"/>
</dbReference>
<organism evidence="2 3">
    <name type="scientific">Brevibacillus fluminis</name>
    <dbReference type="NCBI Taxonomy" id="511487"/>
    <lineage>
        <taxon>Bacteria</taxon>
        <taxon>Bacillati</taxon>
        <taxon>Bacillota</taxon>
        <taxon>Bacilli</taxon>
        <taxon>Bacillales</taxon>
        <taxon>Paenibacillaceae</taxon>
        <taxon>Brevibacillus</taxon>
    </lineage>
</organism>
<dbReference type="AlphaFoldDB" id="A0A3M8DHD1"/>
<evidence type="ECO:0000313" key="3">
    <source>
        <dbReference type="Proteomes" id="UP000271031"/>
    </source>
</evidence>
<name>A0A3M8DHD1_9BACL</name>
<proteinExistence type="predicted"/>
<sequence length="79" mass="8821">MSKQAIVYSTKGCVECDMVKQMLTTQGIPFEVRDVMTSAEYRDEVEKFGFMGVPVTVIDGKAVKGFVPDELNKLIVDEQ</sequence>
<reference evidence="2 3" key="1">
    <citation type="submission" date="2018-10" db="EMBL/GenBank/DDBJ databases">
        <title>Phylogenomics of Brevibacillus.</title>
        <authorList>
            <person name="Dunlap C."/>
        </authorList>
    </citation>
    <scope>NUCLEOTIDE SEQUENCE [LARGE SCALE GENOMIC DNA]</scope>
    <source>
        <strain evidence="2 3">JCM 15716</strain>
    </source>
</reference>
<gene>
    <name evidence="2" type="ORF">EDM56_17545</name>
</gene>
<comment type="caution">
    <text evidence="2">The sequence shown here is derived from an EMBL/GenBank/DDBJ whole genome shotgun (WGS) entry which is preliminary data.</text>
</comment>
<protein>
    <submittedName>
        <fullName evidence="2">Glutaredoxin family protein</fullName>
    </submittedName>
</protein>
<dbReference type="CDD" id="cd02976">
    <property type="entry name" value="NrdH"/>
    <property type="match status" value="1"/>
</dbReference>
<evidence type="ECO:0000313" key="2">
    <source>
        <dbReference type="EMBL" id="RNB87454.1"/>
    </source>
</evidence>
<dbReference type="GO" id="GO:0045454">
    <property type="term" value="P:cell redox homeostasis"/>
    <property type="evidence" value="ECO:0007669"/>
    <property type="project" value="TreeGrafter"/>
</dbReference>
<dbReference type="Gene3D" id="3.40.30.10">
    <property type="entry name" value="Glutaredoxin"/>
    <property type="match status" value="1"/>
</dbReference>
<keyword evidence="3" id="KW-1185">Reference proteome</keyword>
<dbReference type="PANTHER" id="PTHR34386:SF1">
    <property type="entry name" value="GLUTAREDOXIN-LIKE PROTEIN NRDH"/>
    <property type="match status" value="1"/>
</dbReference>
<dbReference type="EMBL" id="RHHQ01000012">
    <property type="protein sequence ID" value="RNB87454.1"/>
    <property type="molecule type" value="Genomic_DNA"/>
</dbReference>
<dbReference type="GO" id="GO:0009055">
    <property type="term" value="F:electron transfer activity"/>
    <property type="evidence" value="ECO:0007669"/>
    <property type="project" value="TreeGrafter"/>
</dbReference>
<dbReference type="InterPro" id="IPR002109">
    <property type="entry name" value="Glutaredoxin"/>
</dbReference>
<dbReference type="OrthoDB" id="9795531at2"/>
<dbReference type="SUPFAM" id="SSF52833">
    <property type="entry name" value="Thioredoxin-like"/>
    <property type="match status" value="1"/>
</dbReference>
<feature type="domain" description="Glutaredoxin" evidence="1">
    <location>
        <begin position="6"/>
        <end position="63"/>
    </location>
</feature>
<evidence type="ECO:0000259" key="1">
    <source>
        <dbReference type="Pfam" id="PF00462"/>
    </source>
</evidence>
<dbReference type="PANTHER" id="PTHR34386">
    <property type="entry name" value="GLUTAREDOXIN"/>
    <property type="match status" value="1"/>
</dbReference>
<dbReference type="InterPro" id="IPR036249">
    <property type="entry name" value="Thioredoxin-like_sf"/>
</dbReference>
<dbReference type="PROSITE" id="PS51354">
    <property type="entry name" value="GLUTAREDOXIN_2"/>
    <property type="match status" value="1"/>
</dbReference>
<accession>A0A3M8DHD1</accession>